<gene>
    <name evidence="3" type="ORF">Anas_00864</name>
</gene>
<feature type="compositionally biased region" description="Pro residues" evidence="2">
    <location>
        <begin position="183"/>
        <end position="202"/>
    </location>
</feature>
<dbReference type="PANTHER" id="PTHR22227:SF6">
    <property type="entry name" value="FAMILY WITH SEQUENCE SIMILARITY 122B ISOFORM X1"/>
    <property type="match status" value="1"/>
</dbReference>
<feature type="compositionally biased region" description="Polar residues" evidence="2">
    <location>
        <begin position="269"/>
        <end position="278"/>
    </location>
</feature>
<keyword evidence="4" id="KW-1185">Reference proteome</keyword>
<evidence type="ECO:0000256" key="1">
    <source>
        <dbReference type="ARBA" id="ARBA00006725"/>
    </source>
</evidence>
<evidence type="ECO:0000256" key="2">
    <source>
        <dbReference type="SAM" id="MobiDB-lite"/>
    </source>
</evidence>
<comment type="similarity">
    <text evidence="1">Belongs to the FAM122 family.</text>
</comment>
<proteinExistence type="inferred from homology"/>
<protein>
    <recommendedName>
        <fullName evidence="5">Protein FAM122A</fullName>
    </recommendedName>
</protein>
<feature type="compositionally biased region" description="Low complexity" evidence="2">
    <location>
        <begin position="211"/>
        <end position="220"/>
    </location>
</feature>
<name>A0A5N5SJE2_9CRUS</name>
<feature type="compositionally biased region" description="Polar residues" evidence="2">
    <location>
        <begin position="251"/>
        <end position="260"/>
    </location>
</feature>
<organism evidence="3 4">
    <name type="scientific">Armadillidium nasatum</name>
    <dbReference type="NCBI Taxonomy" id="96803"/>
    <lineage>
        <taxon>Eukaryota</taxon>
        <taxon>Metazoa</taxon>
        <taxon>Ecdysozoa</taxon>
        <taxon>Arthropoda</taxon>
        <taxon>Crustacea</taxon>
        <taxon>Multicrustacea</taxon>
        <taxon>Malacostraca</taxon>
        <taxon>Eumalacostraca</taxon>
        <taxon>Peracarida</taxon>
        <taxon>Isopoda</taxon>
        <taxon>Oniscidea</taxon>
        <taxon>Crinocheta</taxon>
        <taxon>Armadillidiidae</taxon>
        <taxon>Armadillidium</taxon>
    </lineage>
</organism>
<dbReference type="Proteomes" id="UP000326759">
    <property type="component" value="Unassembled WGS sequence"/>
</dbReference>
<accession>A0A5N5SJE2</accession>
<comment type="caution">
    <text evidence="3">The sequence shown here is derived from an EMBL/GenBank/DDBJ whole genome shotgun (WGS) entry which is preliminary data.</text>
</comment>
<dbReference type="PANTHER" id="PTHR22227">
    <property type="entry name" value="FAMILY WITH SEQUENCE SIMILARITY 122B ISOFORM X1"/>
    <property type="match status" value="1"/>
</dbReference>
<reference evidence="3 4" key="1">
    <citation type="journal article" date="2019" name="PLoS Biol.">
        <title>Sex chromosomes control vertical transmission of feminizing Wolbachia symbionts in an isopod.</title>
        <authorList>
            <person name="Becking T."/>
            <person name="Chebbi M.A."/>
            <person name="Giraud I."/>
            <person name="Moumen B."/>
            <person name="Laverre T."/>
            <person name="Caubet Y."/>
            <person name="Peccoud J."/>
            <person name="Gilbert C."/>
            <person name="Cordaux R."/>
        </authorList>
    </citation>
    <scope>NUCLEOTIDE SEQUENCE [LARGE SCALE GENOMIC DNA]</scope>
    <source>
        <strain evidence="3">ANa2</strain>
        <tissue evidence="3">Whole body excluding digestive tract and cuticle</tissue>
    </source>
</reference>
<evidence type="ECO:0008006" key="5">
    <source>
        <dbReference type="Google" id="ProtNLM"/>
    </source>
</evidence>
<dbReference type="EMBL" id="SEYY01024999">
    <property type="protein sequence ID" value="KAB7493739.1"/>
    <property type="molecule type" value="Genomic_DNA"/>
</dbReference>
<evidence type="ECO:0000313" key="3">
    <source>
        <dbReference type="EMBL" id="KAB7493739.1"/>
    </source>
</evidence>
<evidence type="ECO:0000313" key="4">
    <source>
        <dbReference type="Proteomes" id="UP000326759"/>
    </source>
</evidence>
<dbReference type="AlphaFoldDB" id="A0A5N5SJE2"/>
<feature type="region of interest" description="Disordered" evidence="2">
    <location>
        <begin position="91"/>
        <end position="113"/>
    </location>
</feature>
<feature type="compositionally biased region" description="Low complexity" evidence="2">
    <location>
        <begin position="95"/>
        <end position="113"/>
    </location>
</feature>
<dbReference type="OrthoDB" id="10036177at2759"/>
<dbReference type="InterPro" id="IPR026716">
    <property type="entry name" value="PBIR1/2/3"/>
</dbReference>
<sequence>MEVHSPGSSRSIGRMRVCQLREEEGMDIVNREAAHERTVHSSLQVAQTLSQSWEDLALVKYSTCGASPTRVGRQCFSPSLQQPVRNYSFCPSPSPTKKTFTTRRSLSPIPLRPSPLGGIKRKWELEDAFITPNKRLSTCTPDRCSGGLLITHPHSLESTPSPAGGGSLGSVGTPESVCSSGSPGPPPPSYSPAPTPDPPPHLFKPVSPALSGSHSHSYSHVGEQSERFCVKPSSIGEGSDASSDAMITEDTPMTSTQDMKSYQEMDLSETLSHETLNI</sequence>
<dbReference type="GO" id="GO:0004865">
    <property type="term" value="F:protein serine/threonine phosphatase inhibitor activity"/>
    <property type="evidence" value="ECO:0007669"/>
    <property type="project" value="InterPro"/>
</dbReference>
<feature type="region of interest" description="Disordered" evidence="2">
    <location>
        <begin position="150"/>
        <end position="278"/>
    </location>
</feature>